<evidence type="ECO:0000313" key="2">
    <source>
        <dbReference type="EMBL" id="KAF6167928.1"/>
    </source>
</evidence>
<organism evidence="2 3">
    <name type="scientific">Kingdonia uniflora</name>
    <dbReference type="NCBI Taxonomy" id="39325"/>
    <lineage>
        <taxon>Eukaryota</taxon>
        <taxon>Viridiplantae</taxon>
        <taxon>Streptophyta</taxon>
        <taxon>Embryophyta</taxon>
        <taxon>Tracheophyta</taxon>
        <taxon>Spermatophyta</taxon>
        <taxon>Magnoliopsida</taxon>
        <taxon>Ranunculales</taxon>
        <taxon>Circaeasteraceae</taxon>
        <taxon>Kingdonia</taxon>
    </lineage>
</organism>
<dbReference type="Proteomes" id="UP000541444">
    <property type="component" value="Unassembled WGS sequence"/>
</dbReference>
<dbReference type="InterPro" id="IPR011009">
    <property type="entry name" value="Kinase-like_dom_sf"/>
</dbReference>
<dbReference type="PANTHER" id="PTHR46562">
    <property type="entry name" value="SERINE/THREONINE-KINASE ULK4-LIKE PROTEIN-RELATED"/>
    <property type="match status" value="1"/>
</dbReference>
<dbReference type="Gene3D" id="1.10.510.10">
    <property type="entry name" value="Transferase(Phosphotransferase) domain 1"/>
    <property type="match status" value="1"/>
</dbReference>
<evidence type="ECO:0000256" key="1">
    <source>
        <dbReference type="SAM" id="MobiDB-lite"/>
    </source>
</evidence>
<feature type="compositionally biased region" description="Basic and acidic residues" evidence="1">
    <location>
        <begin position="203"/>
        <end position="219"/>
    </location>
</feature>
<evidence type="ECO:0000313" key="3">
    <source>
        <dbReference type="Proteomes" id="UP000541444"/>
    </source>
</evidence>
<feature type="region of interest" description="Disordered" evidence="1">
    <location>
        <begin position="88"/>
        <end position="110"/>
    </location>
</feature>
<gene>
    <name evidence="2" type="ORF">GIB67_027706</name>
</gene>
<protein>
    <submittedName>
        <fullName evidence="2">Uncharacterized protein</fullName>
    </submittedName>
</protein>
<feature type="region of interest" description="Disordered" evidence="1">
    <location>
        <begin position="193"/>
        <end position="219"/>
    </location>
</feature>
<comment type="caution">
    <text evidence="2">The sequence shown here is derived from an EMBL/GenBank/DDBJ whole genome shotgun (WGS) entry which is preliminary data.</text>
</comment>
<sequence>MISMLSLLELAQEPSDGYKLVLQDGQLPEDFVYDLARSLLKALHCHKQSMELYVIWFQDGGAHSYASDFWPHGCILYEYYTGRPSDKSQSDTNASIPIEAAAPQKEKGKGRMKRALAKPRQNVQVPKDANFLDETNDGGLHWMEADLTCLARAWVTASIQTMRSYKEIVTQERFRNSIGKIEEDRENDAHKIYQDLNGGNNFKHREANKFWHENRDGPT</sequence>
<dbReference type="GO" id="GO:0008017">
    <property type="term" value="F:microtubule binding"/>
    <property type="evidence" value="ECO:0007669"/>
    <property type="project" value="InterPro"/>
</dbReference>
<dbReference type="SUPFAM" id="SSF56112">
    <property type="entry name" value="Protein kinase-like (PK-like)"/>
    <property type="match status" value="1"/>
</dbReference>
<accession>A0A7J7NLV6</accession>
<keyword evidence="3" id="KW-1185">Reference proteome</keyword>
<dbReference type="InterPro" id="IPR044591">
    <property type="entry name" value="RUK"/>
</dbReference>
<dbReference type="EMBL" id="JACGCM010000715">
    <property type="protein sequence ID" value="KAF6167928.1"/>
    <property type="molecule type" value="Genomic_DNA"/>
</dbReference>
<dbReference type="AlphaFoldDB" id="A0A7J7NLV6"/>
<reference evidence="2 3" key="1">
    <citation type="journal article" date="2020" name="IScience">
        <title>Genome Sequencing of the Endangered Kingdonia uniflora (Circaeasteraceae, Ranunculales) Reveals Potential Mechanisms of Evolutionary Specialization.</title>
        <authorList>
            <person name="Sun Y."/>
            <person name="Deng T."/>
            <person name="Zhang A."/>
            <person name="Moore M.J."/>
            <person name="Landis J.B."/>
            <person name="Lin N."/>
            <person name="Zhang H."/>
            <person name="Zhang X."/>
            <person name="Huang J."/>
            <person name="Zhang X."/>
            <person name="Sun H."/>
            <person name="Wang H."/>
        </authorList>
    </citation>
    <scope>NUCLEOTIDE SEQUENCE [LARGE SCALE GENOMIC DNA]</scope>
    <source>
        <strain evidence="2">TB1705</strain>
        <tissue evidence="2">Leaf</tissue>
    </source>
</reference>
<proteinExistence type="predicted"/>
<dbReference type="GO" id="GO:0000914">
    <property type="term" value="P:phragmoplast assembly"/>
    <property type="evidence" value="ECO:0007669"/>
    <property type="project" value="InterPro"/>
</dbReference>
<dbReference type="PANTHER" id="PTHR46562:SF1">
    <property type="entry name" value="SERINE_THREONINE-PROTEIN KINASE ULK4"/>
    <property type="match status" value="1"/>
</dbReference>
<name>A0A7J7NLV6_9MAGN</name>